<dbReference type="InterPro" id="IPR017850">
    <property type="entry name" value="Alkaline_phosphatase_core_sf"/>
</dbReference>
<organism evidence="1 2">
    <name type="scientific">Anatilimnocola aggregata</name>
    <dbReference type="NCBI Taxonomy" id="2528021"/>
    <lineage>
        <taxon>Bacteria</taxon>
        <taxon>Pseudomonadati</taxon>
        <taxon>Planctomycetota</taxon>
        <taxon>Planctomycetia</taxon>
        <taxon>Pirellulales</taxon>
        <taxon>Pirellulaceae</taxon>
        <taxon>Anatilimnocola</taxon>
    </lineage>
</organism>
<evidence type="ECO:0008006" key="3">
    <source>
        <dbReference type="Google" id="ProtNLM"/>
    </source>
</evidence>
<evidence type="ECO:0000313" key="2">
    <source>
        <dbReference type="Proteomes" id="UP000315017"/>
    </source>
</evidence>
<proteinExistence type="predicted"/>
<accession>A0A517YBK8</accession>
<protein>
    <recommendedName>
        <fullName evidence="3">DUF1501 domain-containing protein</fullName>
    </recommendedName>
</protein>
<dbReference type="RefSeq" id="WP_145088600.1">
    <property type="nucleotide sequence ID" value="NZ_CP036274.1"/>
</dbReference>
<sequence>MTVSRTQAAQITRRQWLQAGAFGALGLSLPQMLQLEAHAASGRKGQAKNVLLLVEHGGLSHTDTWDPKPDVASEQRTPFDLVPTSTPGQRFTELLTHTAKISDKIAVVRGMRHIQRNDDHGRGMQYVLSGQSPGGPVEYPDMGAVASYVLGSACEYLPSYVQLPATSEFAHMTKSGFLPSSYGAFKATARDASDPAWKVSGMQRNPELTDERLGQRRALLSALNQNRTLANDRTTAAIDTFHEQAASLLTSPAASKAFDLTTETPKTREQYGAGHRGACYLLGRKLIESGVRFVTIDTRWPKVPGQVGGGNLNWDHHDHIYAKETCELPGASGAGAGRYGIAHWYMMGSLDRAYSTLITDLDQRGLLAETLVCLVTEFGRTPKINKHGGRDHWPDAYSIVFAGAGIRGGQIIGATDRQGAFVIDNPHSPDDYAATIYDKLGINREKPLYTQEQRPMFLAHTGKPIAELF</sequence>
<dbReference type="SUPFAM" id="SSF53649">
    <property type="entry name" value="Alkaline phosphatase-like"/>
    <property type="match status" value="1"/>
</dbReference>
<dbReference type="Pfam" id="PF07394">
    <property type="entry name" value="DUF1501"/>
    <property type="match status" value="1"/>
</dbReference>
<dbReference type="InterPro" id="IPR010869">
    <property type="entry name" value="DUF1501"/>
</dbReference>
<dbReference type="OrthoDB" id="9779968at2"/>
<dbReference type="EMBL" id="CP036274">
    <property type="protein sequence ID" value="QDU27627.1"/>
    <property type="molecule type" value="Genomic_DNA"/>
</dbReference>
<dbReference type="InterPro" id="IPR006311">
    <property type="entry name" value="TAT_signal"/>
</dbReference>
<keyword evidence="2" id="KW-1185">Reference proteome</keyword>
<dbReference type="PANTHER" id="PTHR43737">
    <property type="entry name" value="BLL7424 PROTEIN"/>
    <property type="match status" value="1"/>
</dbReference>
<dbReference type="PROSITE" id="PS51318">
    <property type="entry name" value="TAT"/>
    <property type="match status" value="1"/>
</dbReference>
<dbReference type="KEGG" id="aagg:ETAA8_27150"/>
<reference evidence="1 2" key="1">
    <citation type="submission" date="2019-02" db="EMBL/GenBank/DDBJ databases">
        <title>Deep-cultivation of Planctomycetes and their phenomic and genomic characterization uncovers novel biology.</title>
        <authorList>
            <person name="Wiegand S."/>
            <person name="Jogler M."/>
            <person name="Boedeker C."/>
            <person name="Pinto D."/>
            <person name="Vollmers J."/>
            <person name="Rivas-Marin E."/>
            <person name="Kohn T."/>
            <person name="Peeters S.H."/>
            <person name="Heuer A."/>
            <person name="Rast P."/>
            <person name="Oberbeckmann S."/>
            <person name="Bunk B."/>
            <person name="Jeske O."/>
            <person name="Meyerdierks A."/>
            <person name="Storesund J.E."/>
            <person name="Kallscheuer N."/>
            <person name="Luecker S."/>
            <person name="Lage O.M."/>
            <person name="Pohl T."/>
            <person name="Merkel B.J."/>
            <person name="Hornburger P."/>
            <person name="Mueller R.-W."/>
            <person name="Bruemmer F."/>
            <person name="Labrenz M."/>
            <person name="Spormann A.M."/>
            <person name="Op den Camp H."/>
            <person name="Overmann J."/>
            <person name="Amann R."/>
            <person name="Jetten M.S.M."/>
            <person name="Mascher T."/>
            <person name="Medema M.H."/>
            <person name="Devos D.P."/>
            <person name="Kaster A.-K."/>
            <person name="Ovreas L."/>
            <person name="Rohde M."/>
            <person name="Galperin M.Y."/>
            <person name="Jogler C."/>
        </authorList>
    </citation>
    <scope>NUCLEOTIDE SEQUENCE [LARGE SCALE GENOMIC DNA]</scope>
    <source>
        <strain evidence="1 2">ETA_A8</strain>
    </source>
</reference>
<dbReference type="Proteomes" id="UP000315017">
    <property type="component" value="Chromosome"/>
</dbReference>
<name>A0A517YBK8_9BACT</name>
<dbReference type="AlphaFoldDB" id="A0A517YBK8"/>
<dbReference type="PANTHER" id="PTHR43737:SF1">
    <property type="entry name" value="DUF1501 DOMAIN-CONTAINING PROTEIN"/>
    <property type="match status" value="1"/>
</dbReference>
<gene>
    <name evidence="1" type="ORF">ETAA8_27150</name>
</gene>
<evidence type="ECO:0000313" key="1">
    <source>
        <dbReference type="EMBL" id="QDU27627.1"/>
    </source>
</evidence>